<dbReference type="EC" id="5.4.3.8" evidence="7"/>
<dbReference type="NCBIfam" id="TIGR00713">
    <property type="entry name" value="hemL"/>
    <property type="match status" value="1"/>
</dbReference>
<dbReference type="GO" id="GO:0042286">
    <property type="term" value="F:glutamate-1-semialdehyde 2,1-aminomutase activity"/>
    <property type="evidence" value="ECO:0007669"/>
    <property type="project" value="UniProtKB-EC"/>
</dbReference>
<reference evidence="8 9" key="1">
    <citation type="submission" date="2022-03" db="EMBL/GenBank/DDBJ databases">
        <title>Hymenobactersp. isolated from the air.</title>
        <authorList>
            <person name="Won M."/>
            <person name="Kwon S.-W."/>
        </authorList>
    </citation>
    <scope>NUCLEOTIDE SEQUENCE [LARGE SCALE GENOMIC DNA]</scope>
    <source>
        <strain evidence="8 9">KACC 21982</strain>
    </source>
</reference>
<gene>
    <name evidence="7 8" type="primary">hemL</name>
    <name evidence="8" type="ORF">MTX78_08905</name>
</gene>
<dbReference type="SUPFAM" id="SSF53383">
    <property type="entry name" value="PLP-dependent transferases"/>
    <property type="match status" value="1"/>
</dbReference>
<dbReference type="InterPro" id="IPR004639">
    <property type="entry name" value="4pyrrol_synth_GluAld_NH2Trfase"/>
</dbReference>
<sequence length="442" mass="47253">MQLSSPTTAPELALPTSAALFERAKNHIPGGVNSPVRAFRAVGGHPVFMQSAKGAWLTDVDGNQYLDFINSWGPMILGHAPDIVLDAVQAAIPASLSFGAPTRREVEMAELIKQMVPSIEKVRLVNSGTEATMSAIRVARGYTGRNKIIKFEGCYHGHGDSFLIAAGSGALTLGTPDSPGVTEGVAQDTLTVPYNDLPAVQHIIEVNEGQVAALILEPVVGNMGLVAPQEGYLQGLRDLCTQHGIVLIFDEVMTGFRLARGGAQELYGITPDMTTLGKIIGGGMPVGAYGGRQDIMDNVAPAGKVYQAGTLSGNPIATAAGIAQLTYLQEHPELYDELNRITTRLADGTRQIAAELGLNYTVNQVGSMFSVFFTDKPVHNLADAKHSDTEAFGRYFRAMLHRGIYLAPAQYEALFVSTAITDELVEVYLTACREAMREAHGL</sequence>
<comment type="cofactor">
    <cofactor evidence="1 7">
        <name>pyridoxal 5'-phosphate</name>
        <dbReference type="ChEBI" id="CHEBI:597326"/>
    </cofactor>
</comment>
<keyword evidence="5 7" id="KW-0413">Isomerase</keyword>
<dbReference type="Pfam" id="PF00202">
    <property type="entry name" value="Aminotran_3"/>
    <property type="match status" value="1"/>
</dbReference>
<dbReference type="PANTHER" id="PTHR43713:SF3">
    <property type="entry name" value="GLUTAMATE-1-SEMIALDEHYDE 2,1-AMINOMUTASE 1, CHLOROPLASTIC-RELATED"/>
    <property type="match status" value="1"/>
</dbReference>
<dbReference type="RefSeq" id="WP_243801842.1">
    <property type="nucleotide sequence ID" value="NZ_CP094669.1"/>
</dbReference>
<feature type="modified residue" description="N6-(pyridoxal phosphate)lysine" evidence="7">
    <location>
        <position position="278"/>
    </location>
</feature>
<evidence type="ECO:0000313" key="8">
    <source>
        <dbReference type="EMBL" id="UOG76708.1"/>
    </source>
</evidence>
<accession>A0ABY4D2S9</accession>
<organism evidence="8 9">
    <name type="scientific">Hymenobacter tibetensis</name>
    <dbReference type="NCBI Taxonomy" id="497967"/>
    <lineage>
        <taxon>Bacteria</taxon>
        <taxon>Pseudomonadati</taxon>
        <taxon>Bacteroidota</taxon>
        <taxon>Cytophagia</taxon>
        <taxon>Cytophagales</taxon>
        <taxon>Hymenobacteraceae</taxon>
        <taxon>Hymenobacter</taxon>
    </lineage>
</organism>
<dbReference type="Proteomes" id="UP000831113">
    <property type="component" value="Chromosome"/>
</dbReference>
<dbReference type="PANTHER" id="PTHR43713">
    <property type="entry name" value="GLUTAMATE-1-SEMIALDEHYDE 2,1-AMINOMUTASE"/>
    <property type="match status" value="1"/>
</dbReference>
<dbReference type="InterPro" id="IPR049704">
    <property type="entry name" value="Aminotrans_3_PPA_site"/>
</dbReference>
<evidence type="ECO:0000256" key="7">
    <source>
        <dbReference type="HAMAP-Rule" id="MF_00375"/>
    </source>
</evidence>
<evidence type="ECO:0000256" key="6">
    <source>
        <dbReference type="ARBA" id="ARBA00023244"/>
    </source>
</evidence>
<proteinExistence type="inferred from homology"/>
<comment type="catalytic activity">
    <reaction evidence="7">
        <text>(S)-4-amino-5-oxopentanoate = 5-aminolevulinate</text>
        <dbReference type="Rhea" id="RHEA:14265"/>
        <dbReference type="ChEBI" id="CHEBI:57501"/>
        <dbReference type="ChEBI" id="CHEBI:356416"/>
        <dbReference type="EC" id="5.4.3.8"/>
    </reaction>
</comment>
<comment type="similarity">
    <text evidence="3 7">Belongs to the class-III pyridoxal-phosphate-dependent aminotransferase family. HemL subfamily.</text>
</comment>
<dbReference type="InterPro" id="IPR015424">
    <property type="entry name" value="PyrdxlP-dep_Trfase"/>
</dbReference>
<dbReference type="CDD" id="cd00610">
    <property type="entry name" value="OAT_like"/>
    <property type="match status" value="1"/>
</dbReference>
<dbReference type="EMBL" id="CP094669">
    <property type="protein sequence ID" value="UOG76708.1"/>
    <property type="molecule type" value="Genomic_DNA"/>
</dbReference>
<keyword evidence="4 7" id="KW-0663">Pyridoxal phosphate</keyword>
<dbReference type="HAMAP" id="MF_00375">
    <property type="entry name" value="HemL_aminotrans_3"/>
    <property type="match status" value="1"/>
</dbReference>
<evidence type="ECO:0000313" key="9">
    <source>
        <dbReference type="Proteomes" id="UP000831113"/>
    </source>
</evidence>
<keyword evidence="7" id="KW-0963">Cytoplasm</keyword>
<evidence type="ECO:0000256" key="5">
    <source>
        <dbReference type="ARBA" id="ARBA00023235"/>
    </source>
</evidence>
<dbReference type="Gene3D" id="3.40.640.10">
    <property type="entry name" value="Type I PLP-dependent aspartate aminotransferase-like (Major domain)"/>
    <property type="match status" value="1"/>
</dbReference>
<keyword evidence="6 7" id="KW-0627">Porphyrin biosynthesis</keyword>
<comment type="subunit">
    <text evidence="7">Homodimer.</text>
</comment>
<dbReference type="NCBIfam" id="NF000818">
    <property type="entry name" value="PRK00062.1"/>
    <property type="match status" value="1"/>
</dbReference>
<comment type="pathway">
    <text evidence="2">Porphyrin-containing compound metabolism; protoporphyrin-IX biosynthesis; 5-aminolevulinate from L-glutamyl-tRNA(Glu): step 2/2.</text>
</comment>
<protein>
    <recommendedName>
        <fullName evidence="7">Glutamate-1-semialdehyde 2,1-aminomutase</fullName>
        <shortName evidence="7">GSA</shortName>
        <ecNumber evidence="7">5.4.3.8</ecNumber>
    </recommendedName>
    <alternativeName>
        <fullName evidence="7">Glutamate-1-semialdehyde aminotransferase</fullName>
        <shortName evidence="7">GSA-AT</shortName>
    </alternativeName>
</protein>
<dbReference type="InterPro" id="IPR015422">
    <property type="entry name" value="PyrdxlP-dep_Trfase_small"/>
</dbReference>
<dbReference type="InterPro" id="IPR005814">
    <property type="entry name" value="Aminotrans_3"/>
</dbReference>
<keyword evidence="9" id="KW-1185">Reference proteome</keyword>
<evidence type="ECO:0000256" key="1">
    <source>
        <dbReference type="ARBA" id="ARBA00001933"/>
    </source>
</evidence>
<comment type="subcellular location">
    <subcellularLocation>
        <location evidence="7">Cytoplasm</location>
    </subcellularLocation>
</comment>
<dbReference type="InterPro" id="IPR015421">
    <property type="entry name" value="PyrdxlP-dep_Trfase_major"/>
</dbReference>
<dbReference type="PROSITE" id="PS00600">
    <property type="entry name" value="AA_TRANSFER_CLASS_3"/>
    <property type="match status" value="1"/>
</dbReference>
<name>A0ABY4D2S9_9BACT</name>
<evidence type="ECO:0000256" key="2">
    <source>
        <dbReference type="ARBA" id="ARBA00004819"/>
    </source>
</evidence>
<dbReference type="Gene3D" id="3.90.1150.10">
    <property type="entry name" value="Aspartate Aminotransferase, domain 1"/>
    <property type="match status" value="1"/>
</dbReference>
<evidence type="ECO:0000256" key="4">
    <source>
        <dbReference type="ARBA" id="ARBA00022898"/>
    </source>
</evidence>
<evidence type="ECO:0000256" key="3">
    <source>
        <dbReference type="ARBA" id="ARBA00008981"/>
    </source>
</evidence>